<gene>
    <name evidence="1" type="ORF">C1H46_039187</name>
</gene>
<dbReference type="AlphaFoldDB" id="A0A540KM21"/>
<reference evidence="1 2" key="1">
    <citation type="journal article" date="2019" name="G3 (Bethesda)">
        <title>Sequencing of a Wild Apple (Malus baccata) Genome Unravels the Differences Between Cultivated and Wild Apple Species Regarding Disease Resistance and Cold Tolerance.</title>
        <authorList>
            <person name="Chen X."/>
        </authorList>
    </citation>
    <scope>NUCLEOTIDE SEQUENCE [LARGE SCALE GENOMIC DNA]</scope>
    <source>
        <strain evidence="2">cv. Shandingzi</strain>
        <tissue evidence="1">Leaves</tissue>
    </source>
</reference>
<organism evidence="1 2">
    <name type="scientific">Malus baccata</name>
    <name type="common">Siberian crab apple</name>
    <name type="synonym">Pyrus baccata</name>
    <dbReference type="NCBI Taxonomy" id="106549"/>
    <lineage>
        <taxon>Eukaryota</taxon>
        <taxon>Viridiplantae</taxon>
        <taxon>Streptophyta</taxon>
        <taxon>Embryophyta</taxon>
        <taxon>Tracheophyta</taxon>
        <taxon>Spermatophyta</taxon>
        <taxon>Magnoliopsida</taxon>
        <taxon>eudicotyledons</taxon>
        <taxon>Gunneridae</taxon>
        <taxon>Pentapetalae</taxon>
        <taxon>rosids</taxon>
        <taxon>fabids</taxon>
        <taxon>Rosales</taxon>
        <taxon>Rosaceae</taxon>
        <taxon>Amygdaloideae</taxon>
        <taxon>Maleae</taxon>
        <taxon>Malus</taxon>
    </lineage>
</organism>
<evidence type="ECO:0000313" key="2">
    <source>
        <dbReference type="Proteomes" id="UP000315295"/>
    </source>
</evidence>
<proteinExistence type="predicted"/>
<evidence type="ECO:0000313" key="1">
    <source>
        <dbReference type="EMBL" id="TQD75268.1"/>
    </source>
</evidence>
<dbReference type="EMBL" id="VIEB01001114">
    <property type="protein sequence ID" value="TQD75268.1"/>
    <property type="molecule type" value="Genomic_DNA"/>
</dbReference>
<comment type="caution">
    <text evidence="1">The sequence shown here is derived from an EMBL/GenBank/DDBJ whole genome shotgun (WGS) entry which is preliminary data.</text>
</comment>
<accession>A0A540KM21</accession>
<sequence>MERASYGGRTRHPSLFLRISLTTGARGRMLQSARRWLVGGGGSCKHHQPALHKITHNNAGW</sequence>
<keyword evidence="2" id="KW-1185">Reference proteome</keyword>
<protein>
    <submittedName>
        <fullName evidence="1">Uncharacterized protein</fullName>
    </submittedName>
</protein>
<name>A0A540KM21_MALBA</name>
<dbReference type="Proteomes" id="UP000315295">
    <property type="component" value="Unassembled WGS sequence"/>
</dbReference>